<dbReference type="InterPro" id="IPR020119">
    <property type="entry name" value="PsdUridine_synth_TruD_CS"/>
</dbReference>
<dbReference type="STRING" id="51028.A0A0N4VB80"/>
<dbReference type="PANTHER" id="PTHR13326">
    <property type="entry name" value="TRNA PSEUDOURIDINE SYNTHASE D"/>
    <property type="match status" value="1"/>
</dbReference>
<evidence type="ECO:0000313" key="7">
    <source>
        <dbReference type="EMBL" id="VDD92515.1"/>
    </source>
</evidence>
<dbReference type="InterPro" id="IPR042214">
    <property type="entry name" value="TruD_catalytic"/>
</dbReference>
<dbReference type="GO" id="GO:0009982">
    <property type="term" value="F:pseudouridine synthase activity"/>
    <property type="evidence" value="ECO:0007669"/>
    <property type="project" value="InterPro"/>
</dbReference>
<reference evidence="9" key="1">
    <citation type="submission" date="2017-02" db="UniProtKB">
        <authorList>
            <consortium name="WormBaseParasite"/>
        </authorList>
    </citation>
    <scope>IDENTIFICATION</scope>
</reference>
<dbReference type="Proteomes" id="UP000274131">
    <property type="component" value="Unassembled WGS sequence"/>
</dbReference>
<sequence length="468" mass="53624">MEVDFGITEYLGSPQEQMSCVLKHLYSDFIVKEISSNGDVCGKVYDNKNFRYILFSFFEIAAESAAACIFFCLFYSLEIFFMYNSCDVSLLAFFFRKRSRWPKERPNYLHFTLSKENKDAQFALSITKVTNLGTRGTKDRRAVTAQRVSLYRYTAERVKEINARLRGIRLSDFTYEEKPCILGDLWGNRFQIALRKVLVSDEELKKRVEEVAAKGFINYFGTQRFGSCGINTASVGKAIVKGEWKEAVDIVLGARDCDFLGCLDDALKVWHEKKDASLALSKLSGSQVFASIECRILKALSKGGFKNAFMCLPRSGRSLYVHAFQSLLWNQVIFWKLTKFLQITLLEVSNFFIFTFPHYIIFLLISVAEWYDEILKENGIKEEMFADFEFEVVNYADVNSKLQPDLDGKVDERLHDTGEYRALLLSFTLPAGSYATMALREITRFCLLCDMGKLSQVLSSKEDDSSEL</sequence>
<dbReference type="PROSITE" id="PS01268">
    <property type="entry name" value="UPF0024"/>
    <property type="match status" value="1"/>
</dbReference>
<gene>
    <name evidence="7" type="ORF">EVEC_LOCUS7266</name>
</gene>
<dbReference type="Gene3D" id="3.30.2350.20">
    <property type="entry name" value="TruD, catalytic domain"/>
    <property type="match status" value="2"/>
</dbReference>
<dbReference type="PIRSF" id="PIRSF037016">
    <property type="entry name" value="Pseudouridin_synth_euk_prd"/>
    <property type="match status" value="1"/>
</dbReference>
<dbReference type="InterPro" id="IPR001656">
    <property type="entry name" value="PsdUridine_synth_TruD"/>
</dbReference>
<keyword evidence="8" id="KW-1185">Reference proteome</keyword>
<dbReference type="PROSITE" id="PS50984">
    <property type="entry name" value="TRUD"/>
    <property type="match status" value="1"/>
</dbReference>
<proteinExistence type="inferred from homology"/>
<evidence type="ECO:0000256" key="5">
    <source>
        <dbReference type="SAM" id="Phobius"/>
    </source>
</evidence>
<dbReference type="NCBIfam" id="TIGR00094">
    <property type="entry name" value="tRNA_TruD_broad"/>
    <property type="match status" value="1"/>
</dbReference>
<keyword evidence="3" id="KW-0413">Isomerase</keyword>
<evidence type="ECO:0000313" key="8">
    <source>
        <dbReference type="Proteomes" id="UP000274131"/>
    </source>
</evidence>
<evidence type="ECO:0000313" key="9">
    <source>
        <dbReference type="WBParaSite" id="EVEC_0000778201-mRNA-1"/>
    </source>
</evidence>
<comment type="similarity">
    <text evidence="1">Belongs to the pseudouridine synthase TruD family.</text>
</comment>
<accession>A0A0N4VB80</accession>
<comment type="catalytic activity">
    <reaction evidence="4">
        <text>a uridine in tRNA = a pseudouridine in tRNA</text>
        <dbReference type="Rhea" id="RHEA:54572"/>
        <dbReference type="Rhea" id="RHEA-COMP:13339"/>
        <dbReference type="Rhea" id="RHEA-COMP:13934"/>
        <dbReference type="ChEBI" id="CHEBI:65314"/>
        <dbReference type="ChEBI" id="CHEBI:65315"/>
    </reaction>
</comment>
<evidence type="ECO:0000256" key="1">
    <source>
        <dbReference type="ARBA" id="ARBA00007953"/>
    </source>
</evidence>
<dbReference type="PANTHER" id="PTHR13326:SF31">
    <property type="entry name" value="PSEUDOURIDYLATE SYNTHASE 7 HOMOLOG"/>
    <property type="match status" value="1"/>
</dbReference>
<dbReference type="CDD" id="cd02576">
    <property type="entry name" value="PseudoU_synth_ScPUS7"/>
    <property type="match status" value="1"/>
</dbReference>
<dbReference type="WBParaSite" id="EVEC_0000778201-mRNA-1">
    <property type="protein sequence ID" value="EVEC_0000778201-mRNA-1"/>
    <property type="gene ID" value="EVEC_0000778201"/>
</dbReference>
<reference evidence="7 8" key="2">
    <citation type="submission" date="2018-10" db="EMBL/GenBank/DDBJ databases">
        <authorList>
            <consortium name="Pathogen Informatics"/>
        </authorList>
    </citation>
    <scope>NUCLEOTIDE SEQUENCE [LARGE SCALE GENOMIC DNA]</scope>
</reference>
<dbReference type="AlphaFoldDB" id="A0A0N4VB80"/>
<protein>
    <submittedName>
        <fullName evidence="9">TRUD domain-containing protein</fullName>
    </submittedName>
</protein>
<keyword evidence="5" id="KW-0472">Membrane</keyword>
<keyword evidence="5" id="KW-1133">Transmembrane helix</keyword>
<evidence type="ECO:0000256" key="2">
    <source>
        <dbReference type="ARBA" id="ARBA00022694"/>
    </source>
</evidence>
<keyword evidence="2" id="KW-0819">tRNA processing</keyword>
<dbReference type="GO" id="GO:0008033">
    <property type="term" value="P:tRNA processing"/>
    <property type="evidence" value="ECO:0007669"/>
    <property type="project" value="UniProtKB-KW"/>
</dbReference>
<dbReference type="GO" id="GO:0005634">
    <property type="term" value="C:nucleus"/>
    <property type="evidence" value="ECO:0007669"/>
    <property type="project" value="TreeGrafter"/>
</dbReference>
<dbReference type="GO" id="GO:0001522">
    <property type="term" value="P:pseudouridine synthesis"/>
    <property type="evidence" value="ECO:0007669"/>
    <property type="project" value="InterPro"/>
</dbReference>
<dbReference type="InterPro" id="IPR020103">
    <property type="entry name" value="PsdUridine_synth_cat_dom_sf"/>
</dbReference>
<dbReference type="Pfam" id="PF01142">
    <property type="entry name" value="TruD"/>
    <property type="match status" value="1"/>
</dbReference>
<organism evidence="9">
    <name type="scientific">Enterobius vermicularis</name>
    <name type="common">Human pinworm</name>
    <dbReference type="NCBI Taxonomy" id="51028"/>
    <lineage>
        <taxon>Eukaryota</taxon>
        <taxon>Metazoa</taxon>
        <taxon>Ecdysozoa</taxon>
        <taxon>Nematoda</taxon>
        <taxon>Chromadorea</taxon>
        <taxon>Rhabditida</taxon>
        <taxon>Spirurina</taxon>
        <taxon>Oxyuridomorpha</taxon>
        <taxon>Oxyuroidea</taxon>
        <taxon>Oxyuridae</taxon>
        <taxon>Enterobius</taxon>
    </lineage>
</organism>
<evidence type="ECO:0000256" key="4">
    <source>
        <dbReference type="ARBA" id="ARBA00036943"/>
    </source>
</evidence>
<name>A0A0N4VB80_ENTVE</name>
<dbReference type="GO" id="GO:0003723">
    <property type="term" value="F:RNA binding"/>
    <property type="evidence" value="ECO:0007669"/>
    <property type="project" value="InterPro"/>
</dbReference>
<feature type="transmembrane region" description="Helical" evidence="5">
    <location>
        <begin position="52"/>
        <end position="73"/>
    </location>
</feature>
<evidence type="ECO:0000256" key="3">
    <source>
        <dbReference type="ARBA" id="ARBA00023235"/>
    </source>
</evidence>
<feature type="domain" description="TRUD" evidence="6">
    <location>
        <begin position="215"/>
        <end position="426"/>
    </location>
</feature>
<dbReference type="OrthoDB" id="447290at2759"/>
<keyword evidence="5" id="KW-0812">Transmembrane</keyword>
<evidence type="ECO:0000259" key="6">
    <source>
        <dbReference type="PROSITE" id="PS50984"/>
    </source>
</evidence>
<dbReference type="SUPFAM" id="SSF55120">
    <property type="entry name" value="Pseudouridine synthase"/>
    <property type="match status" value="1"/>
</dbReference>
<dbReference type="InterPro" id="IPR011760">
    <property type="entry name" value="PsdUridine_synth_TruD_insert"/>
</dbReference>
<dbReference type="EMBL" id="UXUI01008846">
    <property type="protein sequence ID" value="VDD92515.1"/>
    <property type="molecule type" value="Genomic_DNA"/>
</dbReference>